<gene>
    <name evidence="2" type="ORF">RhiXN_12208</name>
</gene>
<proteinExistence type="predicted"/>
<sequence>MVSRSSFPKVRLRCSRHRHRDGRLLGTHPPAAYRGTTGKERAGTSDMGYVGGKELGAAASRRTEDDDVRSRRGGKYSRIKRRLRTYVARDLRERSLTTMPSPRLVPAPTCQYQWSQGRTSPRSVYVAADTDTGWETPWAPHPLLPIAAPERKGLAQDDDVRSREEEIFPNKTPTADLCSANNYVPLFIRLLNIAFTTTTLAVGISTRNLELKNNILAPSGAHHLAVSSPHLPLFSDLALTIPAHACIHLAIILAFSSTPHLARLRSARLSIQPQLNVGTRDVTWLNSNNRSTVGLACSTHGHSGSWDSCVNWDGIVGFGMTACTELAPPRRVCRFIRNKPSTPMVGYSTLDPVPPLSGAYNPHIHIRPYRYIRHKSRQHTRQYNPHPIIIFDPG</sequence>
<name>A0A8H8T365_9AGAM</name>
<keyword evidence="2" id="KW-0472">Membrane</keyword>
<dbReference type="Proteomes" id="UP000650533">
    <property type="component" value="Chromosome 15"/>
</dbReference>
<evidence type="ECO:0000256" key="1">
    <source>
        <dbReference type="SAM" id="MobiDB-lite"/>
    </source>
</evidence>
<reference evidence="2" key="1">
    <citation type="submission" date="2020-05" db="EMBL/GenBank/DDBJ databases">
        <title>Evolutionary and genomic comparisons of hybrid uninucleate and nonhybrid Rhizoctonia fungi.</title>
        <authorList>
            <person name="Li C."/>
            <person name="Chen X."/>
        </authorList>
    </citation>
    <scope>NUCLEOTIDE SEQUENCE</scope>
    <source>
        <strain evidence="2">AG-1 IA</strain>
    </source>
</reference>
<feature type="region of interest" description="Disordered" evidence="1">
    <location>
        <begin position="21"/>
        <end position="49"/>
    </location>
</feature>
<keyword evidence="2" id="KW-0812">Transmembrane</keyword>
<protein>
    <submittedName>
        <fullName evidence="2">Transmembrane protein, putative</fullName>
    </submittedName>
</protein>
<evidence type="ECO:0000313" key="3">
    <source>
        <dbReference type="Proteomes" id="UP000650533"/>
    </source>
</evidence>
<dbReference type="RefSeq" id="XP_043186784.1">
    <property type="nucleotide sequence ID" value="XM_043332023.1"/>
</dbReference>
<evidence type="ECO:0000313" key="2">
    <source>
        <dbReference type="EMBL" id="QRW26547.1"/>
    </source>
</evidence>
<dbReference type="EMBL" id="CP059672">
    <property type="protein sequence ID" value="QRW26547.1"/>
    <property type="molecule type" value="Genomic_DNA"/>
</dbReference>
<dbReference type="GeneID" id="67034486"/>
<accession>A0A8H8T365</accession>
<dbReference type="KEGG" id="rsx:RhiXN_12208"/>
<organism evidence="2 3">
    <name type="scientific">Rhizoctonia solani</name>
    <dbReference type="NCBI Taxonomy" id="456999"/>
    <lineage>
        <taxon>Eukaryota</taxon>
        <taxon>Fungi</taxon>
        <taxon>Dikarya</taxon>
        <taxon>Basidiomycota</taxon>
        <taxon>Agaricomycotina</taxon>
        <taxon>Agaricomycetes</taxon>
        <taxon>Cantharellales</taxon>
        <taxon>Ceratobasidiaceae</taxon>
        <taxon>Rhizoctonia</taxon>
    </lineage>
</organism>
<dbReference type="AlphaFoldDB" id="A0A8H8T365"/>